<name>A0A0C2UV62_PARME</name>
<dbReference type="GO" id="GO:0005524">
    <property type="term" value="F:ATP binding"/>
    <property type="evidence" value="ECO:0007669"/>
    <property type="project" value="UniProtKB-KW"/>
</dbReference>
<dbReference type="InterPro" id="IPR003018">
    <property type="entry name" value="GAF"/>
</dbReference>
<accession>A0A0C2UV62</accession>
<dbReference type="PROSITE" id="PS50046">
    <property type="entry name" value="PHYTOCHROME_2"/>
    <property type="match status" value="1"/>
</dbReference>
<organism evidence="8 9">
    <name type="scientific">Paramagnetospirillum magnetotacticum MS-1</name>
    <dbReference type="NCBI Taxonomy" id="272627"/>
    <lineage>
        <taxon>Bacteria</taxon>
        <taxon>Pseudomonadati</taxon>
        <taxon>Pseudomonadota</taxon>
        <taxon>Alphaproteobacteria</taxon>
        <taxon>Rhodospirillales</taxon>
        <taxon>Magnetospirillaceae</taxon>
        <taxon>Paramagnetospirillum</taxon>
    </lineage>
</organism>
<evidence type="ECO:0000256" key="4">
    <source>
        <dbReference type="ARBA" id="ARBA00022777"/>
    </source>
</evidence>
<gene>
    <name evidence="8" type="ORF">CCC_01582</name>
</gene>
<evidence type="ECO:0000256" key="3">
    <source>
        <dbReference type="ARBA" id="ARBA00022741"/>
    </source>
</evidence>
<dbReference type="SUPFAM" id="SSF55781">
    <property type="entry name" value="GAF domain-like"/>
    <property type="match status" value="1"/>
</dbReference>
<protein>
    <submittedName>
        <fullName evidence="8">Phytochrome two-component sensor histidine kinase</fullName>
    </submittedName>
</protein>
<proteinExistence type="predicted"/>
<evidence type="ECO:0000256" key="5">
    <source>
        <dbReference type="ARBA" id="ARBA00022840"/>
    </source>
</evidence>
<dbReference type="InterPro" id="IPR016132">
    <property type="entry name" value="Phyto_chromo_attachment"/>
</dbReference>
<evidence type="ECO:0000313" key="8">
    <source>
        <dbReference type="EMBL" id="KIL96716.1"/>
    </source>
</evidence>
<dbReference type="Gene3D" id="3.30.450.40">
    <property type="match status" value="1"/>
</dbReference>
<dbReference type="GO" id="GO:0016301">
    <property type="term" value="F:kinase activity"/>
    <property type="evidence" value="ECO:0007669"/>
    <property type="project" value="UniProtKB-KW"/>
</dbReference>
<evidence type="ECO:0000259" key="7">
    <source>
        <dbReference type="PROSITE" id="PS50046"/>
    </source>
</evidence>
<dbReference type="Gene3D" id="3.30.450.20">
    <property type="entry name" value="PAS domain"/>
    <property type="match status" value="1"/>
</dbReference>
<evidence type="ECO:0000313" key="9">
    <source>
        <dbReference type="Proteomes" id="UP000031971"/>
    </source>
</evidence>
<sequence>MAPVVHSANLDAMLGAIAPSTIPAWLPPKAIDACRAIAQNRLSERVIVGEIPGLGLTEIHCFRSDDIVFCEFEAPSDDDDAAGRVSATLLAEDVERDMADARDIDSLSAIVTEAIATISGFERVLVYRFDTDGCGDVVGESLAPDWPQSFLGLRFPDTDIPAQARALYRQTADRWIPTRDYVPVPLVPAANDRDRPISLALSRYRSVSPIHRMYQGNIGVDGSMSISVMRDGELWGLIIGHHRKPHRVPVAIQHLIVALGRAFSLRLDSLLNYTAKVDQEREMQAFSAMLGKLAAADDFLMALTEGKPNIVDLLPGCVGAAVVWESDHEPLHLRALGVTCRGLPVALGGVVAGFGGRSWPYQLPNPKR</sequence>
<evidence type="ECO:0000256" key="6">
    <source>
        <dbReference type="ARBA" id="ARBA00023012"/>
    </source>
</evidence>
<keyword evidence="9" id="KW-1185">Reference proteome</keyword>
<dbReference type="Proteomes" id="UP000031971">
    <property type="component" value="Unassembled WGS sequence"/>
</dbReference>
<keyword evidence="3" id="KW-0547">Nucleotide-binding</keyword>
<dbReference type="AlphaFoldDB" id="A0A0C2UV62"/>
<dbReference type="STRING" id="272627.CCC_01582"/>
<keyword evidence="6" id="KW-0902">Two-component regulatory system</keyword>
<comment type="caution">
    <text evidence="8">The sequence shown here is derived from an EMBL/GenBank/DDBJ whole genome shotgun (WGS) entry which is preliminary data.</text>
</comment>
<reference evidence="8 9" key="1">
    <citation type="submission" date="2015-01" db="EMBL/GenBank/DDBJ databases">
        <title>Genome Sequence of Magnetospirillum magnetotacticum Strain MS-1.</title>
        <authorList>
            <person name="Marinov G.K."/>
            <person name="Smalley M.D."/>
            <person name="DeSalvo G."/>
        </authorList>
    </citation>
    <scope>NUCLEOTIDE SEQUENCE [LARGE SCALE GENOMIC DNA]</scope>
    <source>
        <strain evidence="8 9">MS-1</strain>
    </source>
</reference>
<keyword evidence="2" id="KW-0808">Transferase</keyword>
<keyword evidence="5" id="KW-0067">ATP-binding</keyword>
<dbReference type="EMBL" id="JXSL01000035">
    <property type="protein sequence ID" value="KIL96716.1"/>
    <property type="molecule type" value="Genomic_DNA"/>
</dbReference>
<dbReference type="InterPro" id="IPR029016">
    <property type="entry name" value="GAF-like_dom_sf"/>
</dbReference>
<feature type="domain" description="Phytochrome chromophore attachment site" evidence="7">
    <location>
        <begin position="103"/>
        <end position="274"/>
    </location>
</feature>
<dbReference type="PANTHER" id="PTHR43065">
    <property type="entry name" value="SENSOR HISTIDINE KINASE"/>
    <property type="match status" value="1"/>
</dbReference>
<dbReference type="GO" id="GO:0000160">
    <property type="term" value="P:phosphorelay signal transduction system"/>
    <property type="evidence" value="ECO:0007669"/>
    <property type="project" value="UniProtKB-KW"/>
</dbReference>
<dbReference type="PANTHER" id="PTHR43065:SF10">
    <property type="entry name" value="PEROXIDE STRESS-ACTIVATED HISTIDINE KINASE MAK3"/>
    <property type="match status" value="1"/>
</dbReference>
<keyword evidence="1" id="KW-0597">Phosphoprotein</keyword>
<evidence type="ECO:0000256" key="2">
    <source>
        <dbReference type="ARBA" id="ARBA00022679"/>
    </source>
</evidence>
<dbReference type="Pfam" id="PF01590">
    <property type="entry name" value="GAF"/>
    <property type="match status" value="1"/>
</dbReference>
<evidence type="ECO:0000256" key="1">
    <source>
        <dbReference type="ARBA" id="ARBA00022553"/>
    </source>
</evidence>
<keyword evidence="4 8" id="KW-0418">Kinase</keyword>